<dbReference type="Proteomes" id="UP000054097">
    <property type="component" value="Unassembled WGS sequence"/>
</dbReference>
<feature type="compositionally biased region" description="Polar residues" evidence="1">
    <location>
        <begin position="160"/>
        <end position="178"/>
    </location>
</feature>
<feature type="region of interest" description="Disordered" evidence="1">
    <location>
        <begin position="44"/>
        <end position="190"/>
    </location>
</feature>
<dbReference type="OrthoDB" id="3349961at2759"/>
<accession>A0A0C2X005</accession>
<dbReference type="EMBL" id="KN824281">
    <property type="protein sequence ID" value="KIM31603.1"/>
    <property type="molecule type" value="Genomic_DNA"/>
</dbReference>
<reference evidence="3" key="2">
    <citation type="submission" date="2015-01" db="EMBL/GenBank/DDBJ databases">
        <title>Evolutionary Origins and Diversification of the Mycorrhizal Mutualists.</title>
        <authorList>
            <consortium name="DOE Joint Genome Institute"/>
            <consortium name="Mycorrhizal Genomics Consortium"/>
            <person name="Kohler A."/>
            <person name="Kuo A."/>
            <person name="Nagy L.G."/>
            <person name="Floudas D."/>
            <person name="Copeland A."/>
            <person name="Barry K.W."/>
            <person name="Cichocki N."/>
            <person name="Veneault-Fourrey C."/>
            <person name="LaButti K."/>
            <person name="Lindquist E.A."/>
            <person name="Lipzen A."/>
            <person name="Lundell T."/>
            <person name="Morin E."/>
            <person name="Murat C."/>
            <person name="Riley R."/>
            <person name="Ohm R."/>
            <person name="Sun H."/>
            <person name="Tunlid A."/>
            <person name="Henrissat B."/>
            <person name="Grigoriev I.V."/>
            <person name="Hibbett D.S."/>
            <person name="Martin F."/>
        </authorList>
    </citation>
    <scope>NUCLEOTIDE SEQUENCE [LARGE SCALE GENOMIC DNA]</scope>
    <source>
        <strain evidence="3">MAFF 305830</strain>
    </source>
</reference>
<dbReference type="AlphaFoldDB" id="A0A0C2X005"/>
<evidence type="ECO:0000313" key="3">
    <source>
        <dbReference type="Proteomes" id="UP000054097"/>
    </source>
</evidence>
<evidence type="ECO:0000256" key="1">
    <source>
        <dbReference type="SAM" id="MobiDB-lite"/>
    </source>
</evidence>
<keyword evidence="3" id="KW-1185">Reference proteome</keyword>
<dbReference type="HOGENOM" id="CLU_1042676_0_0_1"/>
<reference evidence="2 3" key="1">
    <citation type="submission" date="2014-04" db="EMBL/GenBank/DDBJ databases">
        <authorList>
            <consortium name="DOE Joint Genome Institute"/>
            <person name="Kuo A."/>
            <person name="Zuccaro A."/>
            <person name="Kohler A."/>
            <person name="Nagy L.G."/>
            <person name="Floudas D."/>
            <person name="Copeland A."/>
            <person name="Barry K.W."/>
            <person name="Cichocki N."/>
            <person name="Veneault-Fourrey C."/>
            <person name="LaButti K."/>
            <person name="Lindquist E.A."/>
            <person name="Lipzen A."/>
            <person name="Lundell T."/>
            <person name="Morin E."/>
            <person name="Murat C."/>
            <person name="Sun H."/>
            <person name="Tunlid A."/>
            <person name="Henrissat B."/>
            <person name="Grigoriev I.V."/>
            <person name="Hibbett D.S."/>
            <person name="Martin F."/>
            <person name="Nordberg H.P."/>
            <person name="Cantor M.N."/>
            <person name="Hua S.X."/>
        </authorList>
    </citation>
    <scope>NUCLEOTIDE SEQUENCE [LARGE SCALE GENOMIC DNA]</scope>
    <source>
        <strain evidence="2 3">MAFF 305830</strain>
    </source>
</reference>
<feature type="compositionally biased region" description="Low complexity" evidence="1">
    <location>
        <begin position="132"/>
        <end position="153"/>
    </location>
</feature>
<feature type="compositionally biased region" description="Low complexity" evidence="1">
    <location>
        <begin position="88"/>
        <end position="102"/>
    </location>
</feature>
<sequence length="267" mass="29102">MFRQVPDEWEVINVYTVEPVPVDNHGATILRLASHEITGTYIFDMASPAPASPPRTPNKSSSPTRPPPPGHQSAPTRVSMERRVSEASTSSSTSSSPLPSSSKRSPMNSIISFLRPHSNSHKSSHPQHHYNSSSSSASSSSLEEDSLSGSEASILKESVSAPQRCQHHPTSASASSTELAGPSRRGYKKSDVKRALMAARGELMKQVELAGRNGLVSEGWSVTILRQAARYRIRIEYVGRPAVISYQQEEQTSRARKPPFLEMVDAN</sequence>
<protein>
    <submittedName>
        <fullName evidence="2">Uncharacterized protein</fullName>
    </submittedName>
</protein>
<gene>
    <name evidence="2" type="ORF">M408DRAFT_327098</name>
</gene>
<proteinExistence type="predicted"/>
<organism evidence="2 3">
    <name type="scientific">Serendipita vermifera MAFF 305830</name>
    <dbReference type="NCBI Taxonomy" id="933852"/>
    <lineage>
        <taxon>Eukaryota</taxon>
        <taxon>Fungi</taxon>
        <taxon>Dikarya</taxon>
        <taxon>Basidiomycota</taxon>
        <taxon>Agaricomycotina</taxon>
        <taxon>Agaricomycetes</taxon>
        <taxon>Sebacinales</taxon>
        <taxon>Serendipitaceae</taxon>
        <taxon>Serendipita</taxon>
    </lineage>
</organism>
<name>A0A0C2X005_SERVB</name>
<feature type="compositionally biased region" description="Basic residues" evidence="1">
    <location>
        <begin position="118"/>
        <end position="128"/>
    </location>
</feature>
<evidence type="ECO:0000313" key="2">
    <source>
        <dbReference type="EMBL" id="KIM31603.1"/>
    </source>
</evidence>